<sequence>MEIEISALTVPTEIDFAPTTELQEIIQNVRTILTTPIYSVPLDRNFGVNAEMLDLPIPVAQARLSAEIVTAIQKYEPRVEVTEVSFTGDGMDGVLQPTVKLRIRE</sequence>
<evidence type="ECO:0000259" key="1">
    <source>
        <dbReference type="Pfam" id="PF04965"/>
    </source>
</evidence>
<feature type="domain" description="IraD/Gp25-like" evidence="1">
    <location>
        <begin position="22"/>
        <end position="104"/>
    </location>
</feature>
<dbReference type="Gene3D" id="3.10.450.40">
    <property type="match status" value="1"/>
</dbReference>
<name>A0A348AJ14_9FIRM</name>
<dbReference type="KEGG" id="mana:MAMMFC1_01730"/>
<dbReference type="Proteomes" id="UP000276437">
    <property type="component" value="Chromosome"/>
</dbReference>
<evidence type="ECO:0000313" key="2">
    <source>
        <dbReference type="EMBL" id="BBB91062.1"/>
    </source>
</evidence>
<dbReference type="RefSeq" id="WP_126308127.1">
    <property type="nucleotide sequence ID" value="NZ_AP018449.1"/>
</dbReference>
<dbReference type="SUPFAM" id="SSF160719">
    <property type="entry name" value="gpW/gp25-like"/>
    <property type="match status" value="1"/>
</dbReference>
<proteinExistence type="predicted"/>
<reference evidence="2 3" key="1">
    <citation type="journal article" date="2018" name="Int. J. Syst. Evol. Microbiol.">
        <title>Methylomusa anaerophila gen. nov., sp. nov., an anaerobic methanol-utilizing bacterium isolated from a microbial fuel cell.</title>
        <authorList>
            <person name="Amano N."/>
            <person name="Yamamuro A."/>
            <person name="Miyahara M."/>
            <person name="Kouzuma A."/>
            <person name="Abe T."/>
            <person name="Watanabe K."/>
        </authorList>
    </citation>
    <scope>NUCLEOTIDE SEQUENCE [LARGE SCALE GENOMIC DNA]</scope>
    <source>
        <strain evidence="2 3">MMFC1</strain>
    </source>
</reference>
<dbReference type="Pfam" id="PF04965">
    <property type="entry name" value="GPW_gp25"/>
    <property type="match status" value="1"/>
</dbReference>
<dbReference type="OrthoDB" id="9814725at2"/>
<keyword evidence="3" id="KW-1185">Reference proteome</keyword>
<evidence type="ECO:0000313" key="3">
    <source>
        <dbReference type="Proteomes" id="UP000276437"/>
    </source>
</evidence>
<dbReference type="InterPro" id="IPR007048">
    <property type="entry name" value="IraD/Gp25-like"/>
</dbReference>
<organism evidence="2 3">
    <name type="scientific">Methylomusa anaerophila</name>
    <dbReference type="NCBI Taxonomy" id="1930071"/>
    <lineage>
        <taxon>Bacteria</taxon>
        <taxon>Bacillati</taxon>
        <taxon>Bacillota</taxon>
        <taxon>Negativicutes</taxon>
        <taxon>Selenomonadales</taxon>
        <taxon>Sporomusaceae</taxon>
        <taxon>Methylomusa</taxon>
    </lineage>
</organism>
<accession>A0A348AJ14</accession>
<protein>
    <submittedName>
        <fullName evidence="2">Gene 25-like lysozyme</fullName>
    </submittedName>
</protein>
<gene>
    <name evidence="2" type="ORF">MAMMFC1_01730</name>
</gene>
<dbReference type="AlphaFoldDB" id="A0A348AJ14"/>
<dbReference type="EMBL" id="AP018449">
    <property type="protein sequence ID" value="BBB91062.1"/>
    <property type="molecule type" value="Genomic_DNA"/>
</dbReference>